<name>A0A2I8EJ02_9BURK</name>
<proteinExistence type="predicted"/>
<dbReference type="AlphaFoldDB" id="A0A2I8EJ02"/>
<organism evidence="2 3">
    <name type="scientific">Paraburkholderia terrae</name>
    <dbReference type="NCBI Taxonomy" id="311230"/>
    <lineage>
        <taxon>Bacteria</taxon>
        <taxon>Pseudomonadati</taxon>
        <taxon>Pseudomonadota</taxon>
        <taxon>Betaproteobacteria</taxon>
        <taxon>Burkholderiales</taxon>
        <taxon>Burkholderiaceae</taxon>
        <taxon>Paraburkholderia</taxon>
    </lineage>
</organism>
<feature type="region of interest" description="Disordered" evidence="1">
    <location>
        <begin position="44"/>
        <end position="123"/>
    </location>
</feature>
<dbReference type="Proteomes" id="UP000243502">
    <property type="component" value="Chromosome 1"/>
</dbReference>
<protein>
    <submittedName>
        <fullName evidence="2">Uncharacterized protein</fullName>
    </submittedName>
</protein>
<accession>A0A2I8EJ02</accession>
<reference evidence="2 3" key="1">
    <citation type="submission" date="2018-01" db="EMBL/GenBank/DDBJ databases">
        <title>Species boundaries and ecological features among Paraburkholderia terrae DSMZ17804T, P. hospita DSMZ17164T and P. caribensis DSMZ13236T.</title>
        <authorList>
            <person name="Pratama A.A."/>
        </authorList>
    </citation>
    <scope>NUCLEOTIDE SEQUENCE [LARGE SCALE GENOMIC DNA]</scope>
    <source>
        <strain evidence="2 3">DSM 17804</strain>
    </source>
</reference>
<sequence>MHRDAWMDGTCIAEFIGVSNCMREILTMNPIAFRVFSISPCRIGKRLHTPMPPEVEPDPAPPPDDDPAPDPHSPPIPGREPDRAPPSQEPPAGDPPERAPPMHACAATRGSHGRHAPWFARQS</sequence>
<dbReference type="EMBL" id="CP026111">
    <property type="protein sequence ID" value="AUT59372.1"/>
    <property type="molecule type" value="Genomic_DNA"/>
</dbReference>
<gene>
    <name evidence="2" type="ORF">C2L65_06990</name>
</gene>
<evidence type="ECO:0000313" key="2">
    <source>
        <dbReference type="EMBL" id="AUT59372.1"/>
    </source>
</evidence>
<evidence type="ECO:0000256" key="1">
    <source>
        <dbReference type="SAM" id="MobiDB-lite"/>
    </source>
</evidence>
<feature type="compositionally biased region" description="Pro residues" evidence="1">
    <location>
        <begin position="50"/>
        <end position="62"/>
    </location>
</feature>
<evidence type="ECO:0000313" key="3">
    <source>
        <dbReference type="Proteomes" id="UP000243502"/>
    </source>
</evidence>
<dbReference type="KEGG" id="pter:C2L65_06990"/>